<name>A0A0U4C6T2_9ACTN</name>
<dbReference type="InterPro" id="IPR014710">
    <property type="entry name" value="RmlC-like_jellyroll"/>
</dbReference>
<dbReference type="STRING" id="2041.AERYTH_02495"/>
<accession>A0A0U4C6T2</accession>
<dbReference type="AlphaFoldDB" id="A0A0U4C6T2"/>
<dbReference type="Pfam" id="PF00027">
    <property type="entry name" value="cNMP_binding"/>
    <property type="match status" value="1"/>
</dbReference>
<sequence length="120" mass="13215">MTRVTDFDAKTIEKLAGVGRPVNIPERWAVMIENTPADKAYIILEGTVEIRRHQESIAELGAGDVIGEMALVNGKLRNATVVAKTPVKALHLTDSDVAELLEHDPNFAEKLQKKATERLD</sequence>
<dbReference type="SMART" id="SM00100">
    <property type="entry name" value="cNMP"/>
    <property type="match status" value="1"/>
</dbReference>
<dbReference type="InterPro" id="IPR018490">
    <property type="entry name" value="cNMP-bd_dom_sf"/>
</dbReference>
<evidence type="ECO:0000259" key="1">
    <source>
        <dbReference type="PROSITE" id="PS50042"/>
    </source>
</evidence>
<dbReference type="KEGG" id="aer:AERYTH_02495"/>
<evidence type="ECO:0000313" key="3">
    <source>
        <dbReference type="Proteomes" id="UP000067689"/>
    </source>
</evidence>
<dbReference type="PANTHER" id="PTHR23011:SF28">
    <property type="entry name" value="CYCLIC NUCLEOTIDE-BINDING DOMAIN CONTAINING PROTEIN"/>
    <property type="match status" value="1"/>
</dbReference>
<dbReference type="InterPro" id="IPR000595">
    <property type="entry name" value="cNMP-bd_dom"/>
</dbReference>
<keyword evidence="3" id="KW-1185">Reference proteome</keyword>
<dbReference type="EMBL" id="CP011502">
    <property type="protein sequence ID" value="ALX03646.1"/>
    <property type="molecule type" value="Genomic_DNA"/>
</dbReference>
<dbReference type="PROSITE" id="PS50042">
    <property type="entry name" value="CNMP_BINDING_3"/>
    <property type="match status" value="1"/>
</dbReference>
<reference evidence="2 3" key="1">
    <citation type="journal article" date="1991" name="Int. J. Syst. Bacteriol.">
        <title>Description of the erythromycin-producing bacterium Arthrobacter sp. strain NRRL B-3381 as Aeromicrobium erythreum gen. nov., sp. nov.</title>
        <authorList>
            <person name="Miller E.S."/>
            <person name="Woese C.R."/>
            <person name="Brenner S."/>
        </authorList>
    </citation>
    <scope>NUCLEOTIDE SEQUENCE [LARGE SCALE GENOMIC DNA]</scope>
    <source>
        <strain evidence="2 3">AR18</strain>
    </source>
</reference>
<dbReference type="Proteomes" id="UP000067689">
    <property type="component" value="Chromosome"/>
</dbReference>
<dbReference type="SUPFAM" id="SSF51206">
    <property type="entry name" value="cAMP-binding domain-like"/>
    <property type="match status" value="1"/>
</dbReference>
<dbReference type="CDD" id="cd00038">
    <property type="entry name" value="CAP_ED"/>
    <property type="match status" value="1"/>
</dbReference>
<dbReference type="PATRIC" id="fig|2041.4.peg.527"/>
<feature type="domain" description="Cyclic nucleotide-binding" evidence="1">
    <location>
        <begin position="3"/>
        <end position="118"/>
    </location>
</feature>
<gene>
    <name evidence="2" type="ORF">AERYTH_02495</name>
</gene>
<dbReference type="PANTHER" id="PTHR23011">
    <property type="entry name" value="CYCLIC NUCLEOTIDE-BINDING DOMAIN CONTAINING PROTEIN"/>
    <property type="match status" value="1"/>
</dbReference>
<proteinExistence type="predicted"/>
<dbReference type="Gene3D" id="2.60.120.10">
    <property type="entry name" value="Jelly Rolls"/>
    <property type="match status" value="1"/>
</dbReference>
<organism evidence="2 3">
    <name type="scientific">Aeromicrobium erythreum</name>
    <dbReference type="NCBI Taxonomy" id="2041"/>
    <lineage>
        <taxon>Bacteria</taxon>
        <taxon>Bacillati</taxon>
        <taxon>Actinomycetota</taxon>
        <taxon>Actinomycetes</taxon>
        <taxon>Propionibacteriales</taxon>
        <taxon>Nocardioidaceae</taxon>
        <taxon>Aeromicrobium</taxon>
    </lineage>
</organism>
<evidence type="ECO:0000313" key="2">
    <source>
        <dbReference type="EMBL" id="ALX03646.1"/>
    </source>
</evidence>
<protein>
    <recommendedName>
        <fullName evidence="1">Cyclic nucleotide-binding domain-containing protein</fullName>
    </recommendedName>
</protein>